<dbReference type="NCBIfam" id="NF003818">
    <property type="entry name" value="PRK05409.1"/>
    <property type="match status" value="1"/>
</dbReference>
<dbReference type="Pfam" id="PF05114">
    <property type="entry name" value="MbnB_TglH_ChrH"/>
    <property type="match status" value="1"/>
</dbReference>
<dbReference type="HOGENOM" id="CLU_064263_0_0_6"/>
<dbReference type="STRING" id="377629.TERTU_0955"/>
<dbReference type="PANTHER" id="PTHR42194">
    <property type="entry name" value="UPF0276 PROTEIN HI_1600"/>
    <property type="match status" value="1"/>
</dbReference>
<accession>C5BQA7</accession>
<gene>
    <name evidence="1" type="ordered locus">TERTU_0955</name>
</gene>
<dbReference type="AlphaFoldDB" id="C5BQA7"/>
<dbReference type="Gene3D" id="3.20.20.150">
    <property type="entry name" value="Divalent-metal-dependent TIM barrel enzymes"/>
    <property type="match status" value="1"/>
</dbReference>
<dbReference type="PANTHER" id="PTHR42194:SF1">
    <property type="entry name" value="UPF0276 PROTEIN HI_1600"/>
    <property type="match status" value="1"/>
</dbReference>
<keyword evidence="2" id="KW-1185">Reference proteome</keyword>
<name>C5BQA7_TERTT</name>
<reference evidence="1 2" key="1">
    <citation type="journal article" date="2009" name="PLoS ONE">
        <title>The complete genome of Teredinibacter turnerae T7901: an intracellular endosymbiont of marine wood-boring bivalves (shipworms).</title>
        <authorList>
            <person name="Yang J.C."/>
            <person name="Madupu R."/>
            <person name="Durkin A.S."/>
            <person name="Ekborg N.A."/>
            <person name="Pedamallu C.S."/>
            <person name="Hostetler J.B."/>
            <person name="Radune D."/>
            <person name="Toms B.S."/>
            <person name="Henrissat B."/>
            <person name="Coutinho P.M."/>
            <person name="Schwarz S."/>
            <person name="Field L."/>
            <person name="Trindade-Silva A.E."/>
            <person name="Soares C.A.G."/>
            <person name="Elshahawi S."/>
            <person name="Hanora A."/>
            <person name="Schmidt E.W."/>
            <person name="Haygood M.G."/>
            <person name="Posfai J."/>
            <person name="Benner J."/>
            <person name="Madinger C."/>
            <person name="Nove J."/>
            <person name="Anton B."/>
            <person name="Chaudhary K."/>
            <person name="Foster J."/>
            <person name="Holman A."/>
            <person name="Kumar S."/>
            <person name="Lessard P.A."/>
            <person name="Luyten Y.A."/>
            <person name="Slatko B."/>
            <person name="Wood N."/>
            <person name="Wu B."/>
            <person name="Teplitski M."/>
            <person name="Mougous J.D."/>
            <person name="Ward N."/>
            <person name="Eisen J.A."/>
            <person name="Badger J.H."/>
            <person name="Distel D.L."/>
        </authorList>
    </citation>
    <scope>NUCLEOTIDE SEQUENCE [LARGE SCALE GENOMIC DNA]</scope>
    <source>
        <strain evidence="2">ATCC 39867 / T7901</strain>
    </source>
</reference>
<dbReference type="KEGG" id="ttu:TERTU_0955"/>
<organism evidence="1 2">
    <name type="scientific">Teredinibacter turnerae (strain ATCC 39867 / T7901)</name>
    <dbReference type="NCBI Taxonomy" id="377629"/>
    <lineage>
        <taxon>Bacteria</taxon>
        <taxon>Pseudomonadati</taxon>
        <taxon>Pseudomonadota</taxon>
        <taxon>Gammaproteobacteria</taxon>
        <taxon>Cellvibrionales</taxon>
        <taxon>Cellvibrionaceae</taxon>
        <taxon>Teredinibacter</taxon>
    </lineage>
</organism>
<evidence type="ECO:0000313" key="1">
    <source>
        <dbReference type="EMBL" id="ACR13515.1"/>
    </source>
</evidence>
<dbReference type="EMBL" id="CP001614">
    <property type="protein sequence ID" value="ACR13515.1"/>
    <property type="molecule type" value="Genomic_DNA"/>
</dbReference>
<evidence type="ECO:0000313" key="2">
    <source>
        <dbReference type="Proteomes" id="UP000009080"/>
    </source>
</evidence>
<dbReference type="InterPro" id="IPR007801">
    <property type="entry name" value="MbnB/TglH/ChrH"/>
</dbReference>
<proteinExistence type="predicted"/>
<dbReference type="OrthoDB" id="9763101at2"/>
<dbReference type="Proteomes" id="UP000009080">
    <property type="component" value="Chromosome"/>
</dbReference>
<dbReference type="RefSeq" id="WP_015819629.1">
    <property type="nucleotide sequence ID" value="NC_012997.1"/>
</dbReference>
<dbReference type="eggNOG" id="COG3220">
    <property type="taxonomic scope" value="Bacteria"/>
</dbReference>
<protein>
    <submittedName>
        <fullName evidence="1">Uncharacterized protein</fullName>
    </submittedName>
</protein>
<sequence>MTTNLPRRAGIGLKPVHYHEILEHRPDIGWFEIHPENYLCDGGPPHRYLEAVAAHYPISFHGVGMSLGSAEGVCKTHIKAIRQLCDRYQPAQFSEHLAWSRNDSRFLNDLLPLPYTIETLKVVTTNIQQVQDALQRQIFIENPSSYIDFKHSDYSEPEFLNLLARQTGCGLLLDINNVYVSACNNGFDPYRYIDSVDTTHVGELHLAGHRIESLPNGQKLRLDDHGSEISKPVWQLYKHVHTRLAAHLPVLVEWDNNIPPLATLLAEATKADRLQQGHCNS</sequence>